<reference evidence="1" key="2">
    <citation type="journal article" date="2020" name="Int. J. Med. Microbiol.">
        <title>Discovery of Paenibacillus larvae ERIC V: Phenotypic and genomic comparison to genotypes ERIC I-IV reveal different inventories of virulence factors which correlate with epidemiological prevalences of American Foulbrood.</title>
        <authorList>
            <person name="Beims H."/>
            <person name="Bunk B."/>
            <person name="Erler S."/>
            <person name="Mohr K.I."/>
            <person name="Sproer C."/>
            <person name="Pradella S."/>
            <person name="Gunther G."/>
            <person name="Rohde M."/>
            <person name="von der Ohe W."/>
            <person name="Steinert M."/>
        </authorList>
    </citation>
    <scope>NUCLEOTIDE SEQUENCE</scope>
    <source>
        <strain evidence="1">Eric_III</strain>
    </source>
</reference>
<sequence length="75" mass="8854">MLLPNDIKPESSIYYYASMVLKVIEQNKEKEIVILYQMVKQQFDISLRVFSYCLDWLYLIEAVKVDEKGIISICT</sequence>
<evidence type="ECO:0000313" key="1">
    <source>
        <dbReference type="EMBL" id="AVF27054.1"/>
    </source>
</evidence>
<evidence type="ECO:0000313" key="3">
    <source>
        <dbReference type="Proteomes" id="UP000239833"/>
    </source>
</evidence>
<dbReference type="Pfam" id="PF20293">
    <property type="entry name" value="MC6"/>
    <property type="match status" value="1"/>
</dbReference>
<dbReference type="RefSeq" id="WP_079940238.1">
    <property type="nucleotide sequence ID" value="NZ_CP019655.1"/>
</dbReference>
<accession>A0A2L1U2C2</accession>
<proteinExistence type="predicted"/>
<dbReference type="InterPro" id="IPR046897">
    <property type="entry name" value="ABC-3C_MC6"/>
</dbReference>
<organism evidence="1 3">
    <name type="scientific">Paenibacillus larvae subsp. larvae</name>
    <dbReference type="NCBI Taxonomy" id="147375"/>
    <lineage>
        <taxon>Bacteria</taxon>
        <taxon>Bacillati</taxon>
        <taxon>Bacillota</taxon>
        <taxon>Bacilli</taxon>
        <taxon>Bacillales</taxon>
        <taxon>Paenibacillaceae</taxon>
        <taxon>Paenibacillus</taxon>
    </lineage>
</organism>
<name>A0A2L1U2C2_9BACL</name>
<dbReference type="EMBL" id="CP019655">
    <property type="protein sequence ID" value="AVF27534.1"/>
    <property type="molecule type" value="Genomic_DNA"/>
</dbReference>
<dbReference type="AlphaFoldDB" id="A0A2L1U2C2"/>
<gene>
    <name evidence="1" type="ORF">ERICIII_02923</name>
    <name evidence="2" type="ORF">ERICIII_03424</name>
</gene>
<evidence type="ECO:0000313" key="2">
    <source>
        <dbReference type="EMBL" id="AVF27534.1"/>
    </source>
</evidence>
<protein>
    <submittedName>
        <fullName evidence="1">Uncharacterized protein</fullName>
    </submittedName>
</protein>
<reference evidence="3" key="1">
    <citation type="submission" date="2017-02" db="EMBL/GenBank/DDBJ databases">
        <title>Delineation of Paenibacillus larvae strains originating from foulbrood outbreaks.</title>
        <authorList>
            <person name="Beims H."/>
            <person name="Bunk B."/>
            <person name="Sproeer C."/>
            <person name="Mohr K.I."/>
            <person name="Pradella S."/>
            <person name="Guenther G."/>
            <person name="Rohde M."/>
            <person name="von der Ohe W."/>
            <person name="Steinert M."/>
        </authorList>
    </citation>
    <scope>NUCLEOTIDE SEQUENCE [LARGE SCALE GENOMIC DNA]</scope>
    <source>
        <strain evidence="3">Eric_III</strain>
    </source>
</reference>
<dbReference type="Proteomes" id="UP000239833">
    <property type="component" value="Chromosome"/>
</dbReference>
<dbReference type="EMBL" id="CP019655">
    <property type="protein sequence ID" value="AVF27054.1"/>
    <property type="molecule type" value="Genomic_DNA"/>
</dbReference>